<dbReference type="RefSeq" id="WP_126637544.1">
    <property type="nucleotide sequence ID" value="NZ_BIFH01000017.1"/>
</dbReference>
<dbReference type="EMBL" id="BIFH01000017">
    <property type="protein sequence ID" value="GCD95451.1"/>
    <property type="molecule type" value="Genomic_DNA"/>
</dbReference>
<dbReference type="AlphaFoldDB" id="A0A401YLH8"/>
<evidence type="ECO:0000256" key="2">
    <source>
        <dbReference type="SAM" id="Phobius"/>
    </source>
</evidence>
<keyword evidence="2" id="KW-0472">Membrane</keyword>
<keyword evidence="2" id="KW-0812">Transmembrane</keyword>
<feature type="compositionally biased region" description="Low complexity" evidence="1">
    <location>
        <begin position="223"/>
        <end position="242"/>
    </location>
</feature>
<name>A0A401YLH8_9ACTN</name>
<organism evidence="3 4">
    <name type="scientific">Embleya hyalina</name>
    <dbReference type="NCBI Taxonomy" id="516124"/>
    <lineage>
        <taxon>Bacteria</taxon>
        <taxon>Bacillati</taxon>
        <taxon>Actinomycetota</taxon>
        <taxon>Actinomycetes</taxon>
        <taxon>Kitasatosporales</taxon>
        <taxon>Streptomycetaceae</taxon>
        <taxon>Embleya</taxon>
    </lineage>
</organism>
<keyword evidence="2" id="KW-1133">Transmembrane helix</keyword>
<dbReference type="OrthoDB" id="4338664at2"/>
<comment type="caution">
    <text evidence="3">The sequence shown here is derived from an EMBL/GenBank/DDBJ whole genome shotgun (WGS) entry which is preliminary data.</text>
</comment>
<evidence type="ECO:0000313" key="4">
    <source>
        <dbReference type="Proteomes" id="UP000286931"/>
    </source>
</evidence>
<proteinExistence type="predicted"/>
<sequence>MRTNRRRFDPMALIAGVVFTAIAIAYLLRAGGHALMSPEWSLATAAIGVGLAGLAGALWSMLPTGRSDAEPAAPTPPAAFFAPVTASEPGGTAFVGREGHEEHEEHGGALDEDPGTKPEPKAGFEAAAGLGTDVRPGVEAGADVESGVEPGGADSRTGTDLGTGVGSGTGFETGVESDVETGTGVETDIETGADVEAASRAGGAHRAGVEAETETGIMAVIEAPAAPDSPAGSSAAFPAAPDADPDDPPPAVGLTK</sequence>
<keyword evidence="4" id="KW-1185">Reference proteome</keyword>
<feature type="region of interest" description="Disordered" evidence="1">
    <location>
        <begin position="142"/>
        <end position="183"/>
    </location>
</feature>
<gene>
    <name evidence="3" type="ORF">EHYA_03125</name>
</gene>
<reference evidence="3 4" key="1">
    <citation type="submission" date="2018-12" db="EMBL/GenBank/DDBJ databases">
        <title>Draft genome sequence of Embleya hyalina NBRC 13850T.</title>
        <authorList>
            <person name="Komaki H."/>
            <person name="Hosoyama A."/>
            <person name="Kimura A."/>
            <person name="Ichikawa N."/>
            <person name="Tamura T."/>
        </authorList>
    </citation>
    <scope>NUCLEOTIDE SEQUENCE [LARGE SCALE GENOMIC DNA]</scope>
    <source>
        <strain evidence="3 4">NBRC 13850</strain>
    </source>
</reference>
<feature type="region of interest" description="Disordered" evidence="1">
    <location>
        <begin position="222"/>
        <end position="256"/>
    </location>
</feature>
<protein>
    <submittedName>
        <fullName evidence="3">Uncharacterized protein</fullName>
    </submittedName>
</protein>
<evidence type="ECO:0000313" key="3">
    <source>
        <dbReference type="EMBL" id="GCD95451.1"/>
    </source>
</evidence>
<accession>A0A401YLH8</accession>
<feature type="compositionally biased region" description="Basic and acidic residues" evidence="1">
    <location>
        <begin position="98"/>
        <end position="122"/>
    </location>
</feature>
<dbReference type="Proteomes" id="UP000286931">
    <property type="component" value="Unassembled WGS sequence"/>
</dbReference>
<feature type="region of interest" description="Disordered" evidence="1">
    <location>
        <begin position="98"/>
        <end position="123"/>
    </location>
</feature>
<feature type="transmembrane region" description="Helical" evidence="2">
    <location>
        <begin position="40"/>
        <end position="62"/>
    </location>
</feature>
<evidence type="ECO:0000256" key="1">
    <source>
        <dbReference type="SAM" id="MobiDB-lite"/>
    </source>
</evidence>
<feature type="transmembrane region" description="Helical" evidence="2">
    <location>
        <begin position="12"/>
        <end position="28"/>
    </location>
</feature>
<feature type="compositionally biased region" description="Gly residues" evidence="1">
    <location>
        <begin position="161"/>
        <end position="171"/>
    </location>
</feature>